<feature type="binding site" evidence="7">
    <location>
        <position position="122"/>
    </location>
    <ligand>
        <name>[2Fe-2S] cluster</name>
        <dbReference type="ChEBI" id="CHEBI:190135"/>
    </ligand>
</feature>
<dbReference type="AlphaFoldDB" id="A0A7V6A312"/>
<evidence type="ECO:0000256" key="1">
    <source>
        <dbReference type="ARBA" id="ARBA00010643"/>
    </source>
</evidence>
<keyword evidence="2 7" id="KW-0001">2Fe-2S</keyword>
<dbReference type="InterPro" id="IPR028431">
    <property type="entry name" value="NADP_DH_HndA-like"/>
</dbReference>
<dbReference type="PIRSF" id="PIRSF000216">
    <property type="entry name" value="NADH_DH_24kDa"/>
    <property type="match status" value="1"/>
</dbReference>
<evidence type="ECO:0000256" key="2">
    <source>
        <dbReference type="ARBA" id="ARBA00022714"/>
    </source>
</evidence>
<comment type="cofactor">
    <cofactor evidence="6">
        <name>[2Fe-2S] cluster</name>
        <dbReference type="ChEBI" id="CHEBI:190135"/>
    </cofactor>
</comment>
<dbReference type="GO" id="GO:0051537">
    <property type="term" value="F:2 iron, 2 sulfur cluster binding"/>
    <property type="evidence" value="ECO:0007669"/>
    <property type="project" value="UniProtKB-KW"/>
</dbReference>
<dbReference type="GO" id="GO:0046872">
    <property type="term" value="F:metal ion binding"/>
    <property type="evidence" value="ECO:0007669"/>
    <property type="project" value="UniProtKB-KW"/>
</dbReference>
<feature type="binding site" evidence="7">
    <location>
        <position position="86"/>
    </location>
    <ligand>
        <name>[2Fe-2S] cluster</name>
        <dbReference type="ChEBI" id="CHEBI:190135"/>
    </ligand>
</feature>
<comment type="caution">
    <text evidence="8">The sequence shown here is derived from an EMBL/GenBank/DDBJ whole genome shotgun (WGS) entry which is preliminary data.</text>
</comment>
<dbReference type="PANTHER" id="PTHR43342:SF1">
    <property type="entry name" value="BIFURCATING [FEFE] HYDROGENASE GAMMA SUBUNIT"/>
    <property type="match status" value="1"/>
</dbReference>
<dbReference type="InterPro" id="IPR041921">
    <property type="entry name" value="NuoE_N"/>
</dbReference>
<dbReference type="SUPFAM" id="SSF52833">
    <property type="entry name" value="Thioredoxin-like"/>
    <property type="match status" value="1"/>
</dbReference>
<dbReference type="Gene3D" id="1.10.10.1590">
    <property type="entry name" value="NADH-quinone oxidoreductase subunit E"/>
    <property type="match status" value="1"/>
</dbReference>
<comment type="cofactor">
    <cofactor evidence="7">
        <name>[2Fe-2S] cluster</name>
        <dbReference type="ChEBI" id="CHEBI:190135"/>
    </cofactor>
    <text evidence="7">Binds 1 [2Fe-2S] cluster.</text>
</comment>
<evidence type="ECO:0000313" key="8">
    <source>
        <dbReference type="EMBL" id="HHS29347.1"/>
    </source>
</evidence>
<name>A0A7V6A312_9BACT</name>
<dbReference type="Pfam" id="PF01257">
    <property type="entry name" value="2Fe-2S_thioredx"/>
    <property type="match status" value="1"/>
</dbReference>
<evidence type="ECO:0000256" key="7">
    <source>
        <dbReference type="PIRSR" id="PIRSR000216-1"/>
    </source>
</evidence>
<gene>
    <name evidence="8" type="ORF">ENV52_06565</name>
</gene>
<sequence length="154" mass="17176">MEGKKPQKPDIDALMEKYPRHPQHLISLLQDVQAAFSYISPENLNLVCDYLGVPITQAWSVVTFYKSFSLEPKGEHEIKVCLGTTCHLKGGENLASACERVLQVERGQTTEDLRFTLDTVKCVGACSEAPVVMVDKEYLGQASLLSLKQHLKKL</sequence>
<keyword evidence="3 7" id="KW-0479">Metal-binding</keyword>
<dbReference type="CDD" id="cd03064">
    <property type="entry name" value="TRX_Fd_NuoE"/>
    <property type="match status" value="1"/>
</dbReference>
<dbReference type="InterPro" id="IPR036249">
    <property type="entry name" value="Thioredoxin-like_sf"/>
</dbReference>
<keyword evidence="5 7" id="KW-0411">Iron-sulfur</keyword>
<evidence type="ECO:0000256" key="5">
    <source>
        <dbReference type="ARBA" id="ARBA00023014"/>
    </source>
</evidence>
<keyword evidence="4 7" id="KW-0408">Iron</keyword>
<feature type="binding site" evidence="7">
    <location>
        <position position="81"/>
    </location>
    <ligand>
        <name>[2Fe-2S] cluster</name>
        <dbReference type="ChEBI" id="CHEBI:190135"/>
    </ligand>
</feature>
<comment type="similarity">
    <text evidence="1">Belongs to the complex I 24 kDa subunit family.</text>
</comment>
<protein>
    <submittedName>
        <fullName evidence="8">NAD(P)H-dependent oxidoreductase subunit E</fullName>
    </submittedName>
</protein>
<feature type="binding site" evidence="7">
    <location>
        <position position="126"/>
    </location>
    <ligand>
        <name>[2Fe-2S] cluster</name>
        <dbReference type="ChEBI" id="CHEBI:190135"/>
    </ligand>
</feature>
<evidence type="ECO:0000256" key="3">
    <source>
        <dbReference type="ARBA" id="ARBA00022723"/>
    </source>
</evidence>
<dbReference type="PANTHER" id="PTHR43342">
    <property type="entry name" value="NADH-QUINONE OXIDOREDUCTASE, E SUBUNIT"/>
    <property type="match status" value="1"/>
</dbReference>
<dbReference type="InterPro" id="IPR042128">
    <property type="entry name" value="NuoE_dom"/>
</dbReference>
<evidence type="ECO:0000256" key="4">
    <source>
        <dbReference type="ARBA" id="ARBA00023004"/>
    </source>
</evidence>
<evidence type="ECO:0000256" key="6">
    <source>
        <dbReference type="ARBA" id="ARBA00034078"/>
    </source>
</evidence>
<proteinExistence type="inferred from homology"/>
<dbReference type="Gene3D" id="3.40.30.10">
    <property type="entry name" value="Glutaredoxin"/>
    <property type="match status" value="1"/>
</dbReference>
<dbReference type="EMBL" id="DTGR01000106">
    <property type="protein sequence ID" value="HHS29347.1"/>
    <property type="molecule type" value="Genomic_DNA"/>
</dbReference>
<reference evidence="8" key="1">
    <citation type="journal article" date="2020" name="mSystems">
        <title>Genome- and Community-Level Interaction Insights into Carbon Utilization and Element Cycling Functions of Hydrothermarchaeota in Hydrothermal Sediment.</title>
        <authorList>
            <person name="Zhou Z."/>
            <person name="Liu Y."/>
            <person name="Xu W."/>
            <person name="Pan J."/>
            <person name="Luo Z.H."/>
            <person name="Li M."/>
        </authorList>
    </citation>
    <scope>NUCLEOTIDE SEQUENCE [LARGE SCALE GENOMIC DNA]</scope>
    <source>
        <strain evidence="8">SpSt-767</strain>
    </source>
</reference>
<organism evidence="8">
    <name type="scientific">Desulfobacca acetoxidans</name>
    <dbReference type="NCBI Taxonomy" id="60893"/>
    <lineage>
        <taxon>Bacteria</taxon>
        <taxon>Pseudomonadati</taxon>
        <taxon>Thermodesulfobacteriota</taxon>
        <taxon>Desulfobaccia</taxon>
        <taxon>Desulfobaccales</taxon>
        <taxon>Desulfobaccaceae</taxon>
        <taxon>Desulfobacca</taxon>
    </lineage>
</organism>
<dbReference type="InterPro" id="IPR002023">
    <property type="entry name" value="NuoE-like"/>
</dbReference>
<dbReference type="GO" id="GO:0016491">
    <property type="term" value="F:oxidoreductase activity"/>
    <property type="evidence" value="ECO:0007669"/>
    <property type="project" value="InterPro"/>
</dbReference>
<accession>A0A7V6A312</accession>